<feature type="region of interest" description="Disordered" evidence="1">
    <location>
        <begin position="353"/>
        <end position="441"/>
    </location>
</feature>
<feature type="compositionally biased region" description="Polar residues" evidence="1">
    <location>
        <begin position="365"/>
        <end position="386"/>
    </location>
</feature>
<dbReference type="AlphaFoldDB" id="A0A0D2BS90"/>
<evidence type="ECO:0000256" key="1">
    <source>
        <dbReference type="SAM" id="MobiDB-lite"/>
    </source>
</evidence>
<dbReference type="VEuPathDB" id="FungiDB:PV07_12671"/>
<organism evidence="2 3">
    <name type="scientific">Cladophialophora immunda</name>
    <dbReference type="NCBI Taxonomy" id="569365"/>
    <lineage>
        <taxon>Eukaryota</taxon>
        <taxon>Fungi</taxon>
        <taxon>Dikarya</taxon>
        <taxon>Ascomycota</taxon>
        <taxon>Pezizomycotina</taxon>
        <taxon>Eurotiomycetes</taxon>
        <taxon>Chaetothyriomycetidae</taxon>
        <taxon>Chaetothyriales</taxon>
        <taxon>Herpotrichiellaceae</taxon>
        <taxon>Cladophialophora</taxon>
    </lineage>
</organism>
<evidence type="ECO:0000313" key="3">
    <source>
        <dbReference type="Proteomes" id="UP000054466"/>
    </source>
</evidence>
<evidence type="ECO:0000313" key="2">
    <source>
        <dbReference type="EMBL" id="KIW21918.1"/>
    </source>
</evidence>
<dbReference type="OrthoDB" id="5377772at2759"/>
<sequence length="441" mass="50638">MTSNSQDLSTWLETLTEGTADADPVWTSTSMDRLEIALIRDVPSGDERFQDLLKGVDAAPPRVEMQDLKGVPKVLEGHSEKIRGTSGAQTSEDGLLFLSELLRDTIGCIPMGECERQWWLTAPHDTAADGKRFSKSNETDFHWSVAVSIIHHLDSEEFHQIFAVAYEEEWSMETSLMCAGVPQAKPDVAVSFHRDTFFEQGTLDYPLELGECLHPRGRKRWFPFFFIGAEREGKLPGSVLGHNLYTASQALFNIFQWMRRDPPLSEQYFEQVRTFSMALSEDKLVLRMHRAETARGGRLRYEFTEMAKIHDYSEYSAFSLIYRILWKYARRVLYPLLKKTFQRVVELDQLKDGRCESHSDPPSPTSSAQQVSFPPFQPTQKDSLTTGRKGRRSLEREARRATRKRVKMRVGARAEENQILTRSRTKPDYLFESLPNIGRSR</sequence>
<accession>A0A0D2BS90</accession>
<reference evidence="2 3" key="1">
    <citation type="submission" date="2015-01" db="EMBL/GenBank/DDBJ databases">
        <title>The Genome Sequence of Cladophialophora immunda CBS83496.</title>
        <authorList>
            <consortium name="The Broad Institute Genomics Platform"/>
            <person name="Cuomo C."/>
            <person name="de Hoog S."/>
            <person name="Gorbushina A."/>
            <person name="Stielow B."/>
            <person name="Teixiera M."/>
            <person name="Abouelleil A."/>
            <person name="Chapman S.B."/>
            <person name="Priest M."/>
            <person name="Young S.K."/>
            <person name="Wortman J."/>
            <person name="Nusbaum C."/>
            <person name="Birren B."/>
        </authorList>
    </citation>
    <scope>NUCLEOTIDE SEQUENCE [LARGE SCALE GENOMIC DNA]</scope>
    <source>
        <strain evidence="2 3">CBS 83496</strain>
    </source>
</reference>
<protein>
    <submittedName>
        <fullName evidence="2">Uncharacterized protein</fullName>
    </submittedName>
</protein>
<dbReference type="HOGENOM" id="CLU_648918_0_0_1"/>
<proteinExistence type="predicted"/>
<dbReference type="Proteomes" id="UP000054466">
    <property type="component" value="Unassembled WGS sequence"/>
</dbReference>
<feature type="compositionally biased region" description="Basic residues" evidence="1">
    <location>
        <begin position="401"/>
        <end position="410"/>
    </location>
</feature>
<dbReference type="GeneID" id="27351865"/>
<dbReference type="RefSeq" id="XP_016242134.1">
    <property type="nucleotide sequence ID" value="XM_016400219.1"/>
</dbReference>
<keyword evidence="3" id="KW-1185">Reference proteome</keyword>
<name>A0A0D2BS90_9EURO</name>
<gene>
    <name evidence="2" type="ORF">PV07_12671</name>
</gene>
<dbReference type="EMBL" id="KN847089">
    <property type="protein sequence ID" value="KIW21918.1"/>
    <property type="molecule type" value="Genomic_DNA"/>
</dbReference>